<sequence>MKPEPHQNQQIREAFAALRTKKDLAELLNLANQFLYGEEAAPLYLKTLTYYADPRKAKDRYQTFTIQKKSGAERLIHAPVKGLKTILRALNFILQCIHSPHQAATGFVTDKSIVDNARQHIGSPYVYNLDLKDFFHSFDRNRVKLGLMYAPFHLNGPREPLAFLLASLCTHPLDCDGEVRTVLPQGSPTSPTLTNILCQKLDHRLNGLAKRFGLVYTRYADDITFSSGYDCFRNPEFQSELRRIIEEDQQLRIHPDKTRLQRLGYRQEATGLIVNEKVNVRRRYVKQLRMWIYFWERYGYAKAQQIFLRDYLRDKGHLKDVSTSSLQQVCSGKLEFLKMVKGPEDSTYQQLASRFHALTTKEKASASGATNLERVVDTILGQGLEQGLRLYDSFKTNKR</sequence>
<dbReference type="SUPFAM" id="SSF56672">
    <property type="entry name" value="DNA/RNA polymerases"/>
    <property type="match status" value="1"/>
</dbReference>
<evidence type="ECO:0000256" key="6">
    <source>
        <dbReference type="ARBA" id="ARBA00022918"/>
    </source>
</evidence>
<keyword evidence="2" id="KW-0808">Transferase</keyword>
<evidence type="ECO:0000256" key="7">
    <source>
        <dbReference type="ARBA" id="ARBA00023118"/>
    </source>
</evidence>
<dbReference type="OrthoDB" id="9780724at2"/>
<dbReference type="Pfam" id="PF00078">
    <property type="entry name" value="RVT_1"/>
    <property type="match status" value="1"/>
</dbReference>
<accession>I5BYD9</accession>
<dbReference type="InterPro" id="IPR051083">
    <property type="entry name" value="GrpII_Intron_Splice-Mob/Def"/>
</dbReference>
<dbReference type="PATRIC" id="fig|1189621.3.peg.3217"/>
<evidence type="ECO:0000256" key="9">
    <source>
        <dbReference type="ARBA" id="ARBA00048173"/>
    </source>
</evidence>
<evidence type="ECO:0000256" key="4">
    <source>
        <dbReference type="ARBA" id="ARBA00022723"/>
    </source>
</evidence>
<dbReference type="Proteomes" id="UP000005551">
    <property type="component" value="Unassembled WGS sequence"/>
</dbReference>
<dbReference type="GO" id="GO:0003964">
    <property type="term" value="F:RNA-directed DNA polymerase activity"/>
    <property type="evidence" value="ECO:0007669"/>
    <property type="project" value="UniProtKB-KW"/>
</dbReference>
<dbReference type="CDD" id="cd03487">
    <property type="entry name" value="RT_Bac_retron_II"/>
    <property type="match status" value="1"/>
</dbReference>
<keyword evidence="5" id="KW-0460">Magnesium</keyword>
<evidence type="ECO:0000313" key="12">
    <source>
        <dbReference type="Proteomes" id="UP000005551"/>
    </source>
</evidence>
<dbReference type="PANTHER" id="PTHR34047">
    <property type="entry name" value="NUCLEAR INTRON MATURASE 1, MITOCHONDRIAL-RELATED"/>
    <property type="match status" value="1"/>
</dbReference>
<evidence type="ECO:0000256" key="2">
    <source>
        <dbReference type="ARBA" id="ARBA00022679"/>
    </source>
</evidence>
<comment type="similarity">
    <text evidence="8">Belongs to the bacterial reverse transcriptase family.</text>
</comment>
<keyword evidence="12" id="KW-1185">Reference proteome</keyword>
<keyword evidence="3" id="KW-0548">Nucleotidyltransferase</keyword>
<comment type="catalytic activity">
    <reaction evidence="9">
        <text>DNA(n) + a 2'-deoxyribonucleoside 5'-triphosphate = DNA(n+1) + diphosphate</text>
        <dbReference type="Rhea" id="RHEA:22508"/>
        <dbReference type="Rhea" id="RHEA-COMP:17339"/>
        <dbReference type="Rhea" id="RHEA-COMP:17340"/>
        <dbReference type="ChEBI" id="CHEBI:33019"/>
        <dbReference type="ChEBI" id="CHEBI:61560"/>
        <dbReference type="ChEBI" id="CHEBI:173112"/>
        <dbReference type="EC" id="2.7.7.49"/>
    </reaction>
</comment>
<keyword evidence="7" id="KW-0051">Antiviral defense</keyword>
<evidence type="ECO:0000256" key="8">
    <source>
        <dbReference type="ARBA" id="ARBA00034120"/>
    </source>
</evidence>
<dbReference type="InterPro" id="IPR000477">
    <property type="entry name" value="RT_dom"/>
</dbReference>
<evidence type="ECO:0000256" key="3">
    <source>
        <dbReference type="ARBA" id="ARBA00022695"/>
    </source>
</evidence>
<dbReference type="RefSeq" id="WP_009056447.1">
    <property type="nucleotide sequence ID" value="NZ_AJYA01000040.1"/>
</dbReference>
<dbReference type="GO" id="GO:0051607">
    <property type="term" value="P:defense response to virus"/>
    <property type="evidence" value="ECO:0007669"/>
    <property type="project" value="UniProtKB-KW"/>
</dbReference>
<evidence type="ECO:0000256" key="1">
    <source>
        <dbReference type="ARBA" id="ARBA00012493"/>
    </source>
</evidence>
<evidence type="ECO:0000313" key="11">
    <source>
        <dbReference type="EMBL" id="EIM74591.1"/>
    </source>
</evidence>
<keyword evidence="4" id="KW-0479">Metal-binding</keyword>
<keyword evidence="6 11" id="KW-0695">RNA-directed DNA polymerase</keyword>
<dbReference type="EC" id="2.7.7.49" evidence="1"/>
<dbReference type="PANTHER" id="PTHR34047:SF7">
    <property type="entry name" value="RNA-DIRECTED DNA POLYMERASE"/>
    <property type="match status" value="1"/>
</dbReference>
<organism evidence="11 12">
    <name type="scientific">Nitritalea halalkaliphila LW7</name>
    <dbReference type="NCBI Taxonomy" id="1189621"/>
    <lineage>
        <taxon>Bacteria</taxon>
        <taxon>Pseudomonadati</taxon>
        <taxon>Bacteroidota</taxon>
        <taxon>Cytophagia</taxon>
        <taxon>Cytophagales</taxon>
        <taxon>Cyclobacteriaceae</taxon>
        <taxon>Nitritalea</taxon>
    </lineage>
</organism>
<comment type="caution">
    <text evidence="11">The sequence shown here is derived from an EMBL/GenBank/DDBJ whole genome shotgun (WGS) entry which is preliminary data.</text>
</comment>
<evidence type="ECO:0000256" key="5">
    <source>
        <dbReference type="ARBA" id="ARBA00022842"/>
    </source>
</evidence>
<dbReference type="GO" id="GO:0003723">
    <property type="term" value="F:RNA binding"/>
    <property type="evidence" value="ECO:0007669"/>
    <property type="project" value="InterPro"/>
</dbReference>
<reference evidence="11 12" key="1">
    <citation type="submission" date="2012-05" db="EMBL/GenBank/DDBJ databases">
        <title>Genome sequence of Nitritalea halalkaliphila LW7.</title>
        <authorList>
            <person name="Jangir P.K."/>
            <person name="Singh A."/>
            <person name="Shivaji S."/>
            <person name="Sharma R."/>
        </authorList>
    </citation>
    <scope>NUCLEOTIDE SEQUENCE [LARGE SCALE GENOMIC DNA]</scope>
    <source>
        <strain evidence="11 12">LW7</strain>
    </source>
</reference>
<evidence type="ECO:0000259" key="10">
    <source>
        <dbReference type="Pfam" id="PF00078"/>
    </source>
</evidence>
<protein>
    <recommendedName>
        <fullName evidence="1">RNA-directed DNA polymerase</fullName>
        <ecNumber evidence="1">2.7.7.49</ecNumber>
    </recommendedName>
</protein>
<name>I5BYD9_9BACT</name>
<gene>
    <name evidence="11" type="ORF">A3SI_15448</name>
</gene>
<dbReference type="AlphaFoldDB" id="I5BYD9"/>
<dbReference type="InterPro" id="IPR043502">
    <property type="entry name" value="DNA/RNA_pol_sf"/>
</dbReference>
<dbReference type="PRINTS" id="PR00866">
    <property type="entry name" value="RNADNAPOLMS"/>
</dbReference>
<dbReference type="GO" id="GO:0046872">
    <property type="term" value="F:metal ion binding"/>
    <property type="evidence" value="ECO:0007669"/>
    <property type="project" value="UniProtKB-KW"/>
</dbReference>
<dbReference type="EMBL" id="AJYA01000040">
    <property type="protein sequence ID" value="EIM74591.1"/>
    <property type="molecule type" value="Genomic_DNA"/>
</dbReference>
<dbReference type="InterPro" id="IPR000123">
    <property type="entry name" value="Reverse_transcriptase_msDNA"/>
</dbReference>
<feature type="domain" description="Reverse transcriptase" evidence="10">
    <location>
        <begin position="66"/>
        <end position="261"/>
    </location>
</feature>
<dbReference type="STRING" id="1189621.A3SI_15448"/>
<proteinExistence type="inferred from homology"/>